<reference evidence="1 2" key="1">
    <citation type="journal article" date="2023" name="G3 (Bethesda)">
        <title>A chromosome-length genome assembly and annotation of blackberry (Rubus argutus, cv. 'Hillquist').</title>
        <authorList>
            <person name="Bruna T."/>
            <person name="Aryal R."/>
            <person name="Dudchenko O."/>
            <person name="Sargent D.J."/>
            <person name="Mead D."/>
            <person name="Buti M."/>
            <person name="Cavallini A."/>
            <person name="Hytonen T."/>
            <person name="Andres J."/>
            <person name="Pham M."/>
            <person name="Weisz D."/>
            <person name="Mascagni F."/>
            <person name="Usai G."/>
            <person name="Natali L."/>
            <person name="Bassil N."/>
            <person name="Fernandez G.E."/>
            <person name="Lomsadze A."/>
            <person name="Armour M."/>
            <person name="Olukolu B."/>
            <person name="Poorten T."/>
            <person name="Britton C."/>
            <person name="Davik J."/>
            <person name="Ashrafi H."/>
            <person name="Aiden E.L."/>
            <person name="Borodovsky M."/>
            <person name="Worthington M."/>
        </authorList>
    </citation>
    <scope>NUCLEOTIDE SEQUENCE [LARGE SCALE GENOMIC DNA]</scope>
    <source>
        <strain evidence="1">PI 553951</strain>
    </source>
</reference>
<evidence type="ECO:0008006" key="3">
    <source>
        <dbReference type="Google" id="ProtNLM"/>
    </source>
</evidence>
<evidence type="ECO:0000313" key="2">
    <source>
        <dbReference type="Proteomes" id="UP001457282"/>
    </source>
</evidence>
<proteinExistence type="predicted"/>
<dbReference type="EMBL" id="JBEDUW010000007">
    <property type="protein sequence ID" value="KAK9910816.1"/>
    <property type="molecule type" value="Genomic_DNA"/>
</dbReference>
<evidence type="ECO:0000313" key="1">
    <source>
        <dbReference type="EMBL" id="KAK9910816.1"/>
    </source>
</evidence>
<comment type="caution">
    <text evidence="1">The sequence shown here is derived from an EMBL/GenBank/DDBJ whole genome shotgun (WGS) entry which is preliminary data.</text>
</comment>
<sequence length="165" mass="18375">MAASSFPETPDVLLSSICDFIPKRLESSNYFIWSRRMTTLFTAHGLLGYVDGSIKPPEKFALTERGEPTTELSQGYRLWRRYDAGVKAVINATLSSSALPHVIGSDTARDAWLALERRFTSMSNFNITKLRSDLESITKGSDSVNVYVGKVEEIRTKLALGFSVM</sequence>
<dbReference type="PANTHER" id="PTHR47481:SF31">
    <property type="entry name" value="OS01G0873500 PROTEIN"/>
    <property type="match status" value="1"/>
</dbReference>
<dbReference type="Pfam" id="PF14223">
    <property type="entry name" value="Retrotran_gag_2"/>
    <property type="match status" value="1"/>
</dbReference>
<gene>
    <name evidence="1" type="ORF">M0R45_034759</name>
</gene>
<name>A0AAW1VS62_RUBAR</name>
<protein>
    <recommendedName>
        <fullName evidence="3">Retrotransposon Copia-like N-terminal domain-containing protein</fullName>
    </recommendedName>
</protein>
<accession>A0AAW1VS62</accession>
<dbReference type="Proteomes" id="UP001457282">
    <property type="component" value="Unassembled WGS sequence"/>
</dbReference>
<organism evidence="1 2">
    <name type="scientific">Rubus argutus</name>
    <name type="common">Southern blackberry</name>
    <dbReference type="NCBI Taxonomy" id="59490"/>
    <lineage>
        <taxon>Eukaryota</taxon>
        <taxon>Viridiplantae</taxon>
        <taxon>Streptophyta</taxon>
        <taxon>Embryophyta</taxon>
        <taxon>Tracheophyta</taxon>
        <taxon>Spermatophyta</taxon>
        <taxon>Magnoliopsida</taxon>
        <taxon>eudicotyledons</taxon>
        <taxon>Gunneridae</taxon>
        <taxon>Pentapetalae</taxon>
        <taxon>rosids</taxon>
        <taxon>fabids</taxon>
        <taxon>Rosales</taxon>
        <taxon>Rosaceae</taxon>
        <taxon>Rosoideae</taxon>
        <taxon>Rosoideae incertae sedis</taxon>
        <taxon>Rubus</taxon>
    </lineage>
</organism>
<dbReference type="PANTHER" id="PTHR47481">
    <property type="match status" value="1"/>
</dbReference>
<keyword evidence="2" id="KW-1185">Reference proteome</keyword>
<dbReference type="AlphaFoldDB" id="A0AAW1VS62"/>